<feature type="region of interest" description="Disordered" evidence="1">
    <location>
        <begin position="58"/>
        <end position="101"/>
    </location>
</feature>
<dbReference type="AlphaFoldDB" id="A0A3D8R235"/>
<comment type="caution">
    <text evidence="3">The sequence shown here is derived from an EMBL/GenBank/DDBJ whole genome shotgun (WGS) entry which is preliminary data.</text>
</comment>
<feature type="domain" description="Mtf2-like C-terminal" evidence="2">
    <location>
        <begin position="278"/>
        <end position="485"/>
    </location>
</feature>
<protein>
    <recommendedName>
        <fullName evidence="2">Mtf2-like C-terminal domain-containing protein</fullName>
    </recommendedName>
</protein>
<dbReference type="PANTHER" id="PTHR39468:SF1">
    <property type="entry name" value="MTF2-LIKE C-TERMINAL DOMAIN-CONTAINING PROTEIN"/>
    <property type="match status" value="1"/>
</dbReference>
<proteinExistence type="predicted"/>
<evidence type="ECO:0000313" key="3">
    <source>
        <dbReference type="EMBL" id="RDW68010.1"/>
    </source>
</evidence>
<dbReference type="EMBL" id="PDLM01000010">
    <property type="protein sequence ID" value="RDW68010.1"/>
    <property type="molecule type" value="Genomic_DNA"/>
</dbReference>
<accession>A0A3D8R235</accession>
<feature type="compositionally biased region" description="Acidic residues" evidence="1">
    <location>
        <begin position="346"/>
        <end position="356"/>
    </location>
</feature>
<feature type="compositionally biased region" description="Basic residues" evidence="1">
    <location>
        <begin position="318"/>
        <end position="329"/>
    </location>
</feature>
<dbReference type="Pfam" id="PF19189">
    <property type="entry name" value="Mtf2"/>
    <property type="match status" value="1"/>
</dbReference>
<reference evidence="3 4" key="1">
    <citation type="journal article" date="2018" name="IMA Fungus">
        <title>IMA Genome-F 9: Draft genome sequence of Annulohypoxylon stygium, Aspergillus mulundensis, Berkeleyomyces basicola (syn. Thielaviopsis basicola), Ceratocystis smalleyi, two Cercospora beticola strains, Coleophoma cylindrospora, Fusarium fracticaudum, Phialophora cf. hyalina, and Morchella septimelata.</title>
        <authorList>
            <person name="Wingfield B.D."/>
            <person name="Bills G.F."/>
            <person name="Dong Y."/>
            <person name="Huang W."/>
            <person name="Nel W.J."/>
            <person name="Swalarsk-Parry B.S."/>
            <person name="Vaghefi N."/>
            <person name="Wilken P.M."/>
            <person name="An Z."/>
            <person name="de Beer Z.W."/>
            <person name="De Vos L."/>
            <person name="Chen L."/>
            <person name="Duong T.A."/>
            <person name="Gao Y."/>
            <person name="Hammerbacher A."/>
            <person name="Kikkert J.R."/>
            <person name="Li Y."/>
            <person name="Li H."/>
            <person name="Li K."/>
            <person name="Li Q."/>
            <person name="Liu X."/>
            <person name="Ma X."/>
            <person name="Naidoo K."/>
            <person name="Pethybridge S.J."/>
            <person name="Sun J."/>
            <person name="Steenkamp E.T."/>
            <person name="van der Nest M.A."/>
            <person name="van Wyk S."/>
            <person name="Wingfield M.J."/>
            <person name="Xiong C."/>
            <person name="Yue Q."/>
            <person name="Zhang X."/>
        </authorList>
    </citation>
    <scope>NUCLEOTIDE SEQUENCE [LARGE SCALE GENOMIC DNA]</scope>
    <source>
        <strain evidence="3 4">BP6252</strain>
    </source>
</reference>
<evidence type="ECO:0000259" key="2">
    <source>
        <dbReference type="Pfam" id="PF19189"/>
    </source>
</evidence>
<dbReference type="GO" id="GO:0005739">
    <property type="term" value="C:mitochondrion"/>
    <property type="evidence" value="ECO:0007669"/>
    <property type="project" value="InterPro"/>
</dbReference>
<evidence type="ECO:0000313" key="4">
    <source>
        <dbReference type="Proteomes" id="UP000256645"/>
    </source>
</evidence>
<sequence>MAQKPLEAVPAAISSVSTTLMPFLYQTRTLSSSRFLGPVPPRGNRVAGVSYYRYLHRSSRHSEEETGPRISRIPYTPRSPFRDESAPASRRKPRTSRSADGGFVINRITTGSGHQASAPFDTDIPFDYPEKGDWAGVQDTKEIGDLTRISREESRAQGTTITPSERRAFQNIFTNIINRKLPKFKLDPVLPDDPLSESLQSSSERLHKIMSGPPKRPQPPQKTRAEIEAAVQKFPPSLRKAAAKAMGLEDAVQEVEQKVEFVDPLDSRREPERARVEALMRGAKSDFELWAILEKEVFSLVDKLNLREAEVEEVSPLKKPKKNGRKPGRNSKIVRGEQSEEVVTAGEEEQTSEKNEEEAYQLHLLGPLYPSYLLLGLRLLDREFAKPSPLTLSILPKIKSLGIMSHVLGASTALYNELLRINSNRYDNYSGAIQLLAEMEAAGLDHDAETLRIVNDICETQEGVREGEKGRTLQVLWTMPEFASKEFLMWREKIQRALSESKYLASQTADF</sequence>
<dbReference type="Proteomes" id="UP000256645">
    <property type="component" value="Unassembled WGS sequence"/>
</dbReference>
<name>A0A3D8R235_9HELO</name>
<dbReference type="STRING" id="1849047.A0A3D8R235"/>
<dbReference type="PANTHER" id="PTHR39468">
    <property type="entry name" value="CHROMOSOME 7, WHOLE GENOME SHOTGUN SEQUENCE"/>
    <property type="match status" value="1"/>
</dbReference>
<feature type="region of interest" description="Disordered" evidence="1">
    <location>
        <begin position="312"/>
        <end position="356"/>
    </location>
</feature>
<feature type="region of interest" description="Disordered" evidence="1">
    <location>
        <begin position="195"/>
        <end position="222"/>
    </location>
</feature>
<keyword evidence="4" id="KW-1185">Reference proteome</keyword>
<dbReference type="InterPro" id="IPR040009">
    <property type="entry name" value="Mtf2/C5D6.12-like"/>
</dbReference>
<dbReference type="OrthoDB" id="2444174at2759"/>
<gene>
    <name evidence="3" type="ORF">BP6252_09406</name>
</gene>
<organism evidence="3 4">
    <name type="scientific">Coleophoma cylindrospora</name>
    <dbReference type="NCBI Taxonomy" id="1849047"/>
    <lineage>
        <taxon>Eukaryota</taxon>
        <taxon>Fungi</taxon>
        <taxon>Dikarya</taxon>
        <taxon>Ascomycota</taxon>
        <taxon>Pezizomycotina</taxon>
        <taxon>Leotiomycetes</taxon>
        <taxon>Helotiales</taxon>
        <taxon>Dermateaceae</taxon>
        <taxon>Coleophoma</taxon>
    </lineage>
</organism>
<dbReference type="InterPro" id="IPR043837">
    <property type="entry name" value="Mtf2-like_C"/>
</dbReference>
<evidence type="ECO:0000256" key="1">
    <source>
        <dbReference type="SAM" id="MobiDB-lite"/>
    </source>
</evidence>